<dbReference type="SUPFAM" id="SSF54523">
    <property type="entry name" value="Pili subunits"/>
    <property type="match status" value="1"/>
</dbReference>
<dbReference type="RefSeq" id="WP_023056290.1">
    <property type="nucleotide sequence ID" value="NZ_JAUSTN010000001.1"/>
</dbReference>
<dbReference type="Gene3D" id="3.30.700.10">
    <property type="entry name" value="Glycoprotein, Type 4 Pilin"/>
    <property type="match status" value="1"/>
</dbReference>
<evidence type="ECO:0000313" key="2">
    <source>
        <dbReference type="EMBL" id="MDQ0274188.1"/>
    </source>
</evidence>
<dbReference type="Pfam" id="PF07963">
    <property type="entry name" value="N_methyl"/>
    <property type="match status" value="1"/>
</dbReference>
<organism evidence="2 3">
    <name type="scientific">Peptoniphilus koenoeneniae</name>
    <dbReference type="NCBI Taxonomy" id="507751"/>
    <lineage>
        <taxon>Bacteria</taxon>
        <taxon>Bacillati</taxon>
        <taxon>Bacillota</taxon>
        <taxon>Tissierellia</taxon>
        <taxon>Tissierellales</taxon>
        <taxon>Peptoniphilaceae</taxon>
        <taxon>Peptoniphilus</taxon>
    </lineage>
</organism>
<sequence length="140" mass="16063">MRNKGFTLIELIIVISIICIILGIAIPKITGITNLNERKEAEKLVDDLKYARNMAIKIGDYVNFKIENKNYKIFSKEKNFKDVDLKFLSLEKEPQFNKFTWTKRGASSYRGQGTLILYGKNKYIISVAPVTGNINLKVEK</sequence>
<keyword evidence="3" id="KW-1185">Reference proteome</keyword>
<keyword evidence="1" id="KW-0472">Membrane</keyword>
<name>A0ABU0AUS1_9FIRM</name>
<dbReference type="Proteomes" id="UP001236559">
    <property type="component" value="Unassembled WGS sequence"/>
</dbReference>
<gene>
    <name evidence="2" type="ORF">J2S72_000184</name>
</gene>
<dbReference type="NCBIfam" id="TIGR02532">
    <property type="entry name" value="IV_pilin_GFxxxE"/>
    <property type="match status" value="1"/>
</dbReference>
<dbReference type="EMBL" id="JAUSTN010000001">
    <property type="protein sequence ID" value="MDQ0274188.1"/>
    <property type="molecule type" value="Genomic_DNA"/>
</dbReference>
<dbReference type="InterPro" id="IPR012902">
    <property type="entry name" value="N_methyl_site"/>
</dbReference>
<reference evidence="2 3" key="1">
    <citation type="submission" date="2023-07" db="EMBL/GenBank/DDBJ databases">
        <title>Genomic Encyclopedia of Type Strains, Phase IV (KMG-IV): sequencing the most valuable type-strain genomes for metagenomic binning, comparative biology and taxonomic classification.</title>
        <authorList>
            <person name="Goeker M."/>
        </authorList>
    </citation>
    <scope>NUCLEOTIDE SEQUENCE [LARGE SCALE GENOMIC DNA]</scope>
    <source>
        <strain evidence="2 3">DSM 22616</strain>
    </source>
</reference>
<accession>A0ABU0AUS1</accession>
<keyword evidence="1" id="KW-0812">Transmembrane</keyword>
<evidence type="ECO:0000313" key="3">
    <source>
        <dbReference type="Proteomes" id="UP001236559"/>
    </source>
</evidence>
<feature type="transmembrane region" description="Helical" evidence="1">
    <location>
        <begin position="6"/>
        <end position="26"/>
    </location>
</feature>
<evidence type="ECO:0000256" key="1">
    <source>
        <dbReference type="SAM" id="Phobius"/>
    </source>
</evidence>
<dbReference type="InterPro" id="IPR045584">
    <property type="entry name" value="Pilin-like"/>
</dbReference>
<protein>
    <submittedName>
        <fullName evidence="2">Prepilin-type N-terminal cleavage/methylation domain-containing protein</fullName>
    </submittedName>
</protein>
<keyword evidence="1" id="KW-1133">Transmembrane helix</keyword>
<comment type="caution">
    <text evidence="2">The sequence shown here is derived from an EMBL/GenBank/DDBJ whole genome shotgun (WGS) entry which is preliminary data.</text>
</comment>
<proteinExistence type="predicted"/>